<gene>
    <name evidence="1" type="ORF">AVDCRST_MAG54-30</name>
</gene>
<dbReference type="GO" id="GO:0016539">
    <property type="term" value="P:intein-mediated protein splicing"/>
    <property type="evidence" value="ECO:0007669"/>
    <property type="project" value="InterPro"/>
</dbReference>
<proteinExistence type="predicted"/>
<dbReference type="Gene3D" id="3.10.28.10">
    <property type="entry name" value="Homing endonucleases"/>
    <property type="match status" value="1"/>
</dbReference>
<name>A0A6J4GXU6_9PSEU</name>
<dbReference type="InterPro" id="IPR006142">
    <property type="entry name" value="INTEIN"/>
</dbReference>
<dbReference type="AlphaFoldDB" id="A0A6J4GXU6"/>
<dbReference type="InterPro" id="IPR027434">
    <property type="entry name" value="Homing_endonucl"/>
</dbReference>
<protein>
    <recommendedName>
        <fullName evidence="2">DOD-type homing endonuclease domain-containing protein</fullName>
    </recommendedName>
</protein>
<organism evidence="1">
    <name type="scientific">uncultured Actinomycetospora sp</name>
    <dbReference type="NCBI Taxonomy" id="1135996"/>
    <lineage>
        <taxon>Bacteria</taxon>
        <taxon>Bacillati</taxon>
        <taxon>Actinomycetota</taxon>
        <taxon>Actinomycetes</taxon>
        <taxon>Pseudonocardiales</taxon>
        <taxon>Pseudonocardiaceae</taxon>
        <taxon>Actinomycetospora</taxon>
        <taxon>environmental samples</taxon>
    </lineage>
</organism>
<accession>A0A6J4GXU6</accession>
<sequence>MQPAGVHPRATVDRALTLAGEGRRPAEIARLLAVPVSTVVHWCRGDRRGSRSDGRHEGCPRCHAVPLEEDAYSYLLGAYLGDGYINVGRRGVASLSVFCGDDWPGVASEVREALRAVMPSSSVCDVRRAGCTQIKSYAVHWPCLFPQHGPGKKHTRDIVLAPWQSAIVAEHPGRFLRGLFHSDGCRVTNWATKRTESGVRRYEYPRYHFSNRSEDILGLCTHALDLLDIPWRRSRRDMLSVSTRAGVATLDLVVGPKY</sequence>
<dbReference type="EMBL" id="CADCTH010000006">
    <property type="protein sequence ID" value="CAA9209699.1"/>
    <property type="molecule type" value="Genomic_DNA"/>
</dbReference>
<dbReference type="PRINTS" id="PR00379">
    <property type="entry name" value="INTEIN"/>
</dbReference>
<evidence type="ECO:0000313" key="1">
    <source>
        <dbReference type="EMBL" id="CAA9209699.1"/>
    </source>
</evidence>
<reference evidence="1" key="1">
    <citation type="submission" date="2020-02" db="EMBL/GenBank/DDBJ databases">
        <authorList>
            <person name="Meier V. D."/>
        </authorList>
    </citation>
    <scope>NUCLEOTIDE SEQUENCE</scope>
    <source>
        <strain evidence="1">AVDCRST_MAG54</strain>
    </source>
</reference>
<evidence type="ECO:0008006" key="2">
    <source>
        <dbReference type="Google" id="ProtNLM"/>
    </source>
</evidence>